<protein>
    <submittedName>
        <fullName evidence="7">Lactate dehydrogenase</fullName>
    </submittedName>
</protein>
<evidence type="ECO:0000256" key="3">
    <source>
        <dbReference type="ARBA" id="ARBA00023027"/>
    </source>
</evidence>
<dbReference type="SUPFAM" id="SSF51735">
    <property type="entry name" value="NAD(P)-binding Rossmann-fold domains"/>
    <property type="match status" value="1"/>
</dbReference>
<dbReference type="GO" id="GO:0051287">
    <property type="term" value="F:NAD binding"/>
    <property type="evidence" value="ECO:0007669"/>
    <property type="project" value="InterPro"/>
</dbReference>
<dbReference type="Pfam" id="PF02826">
    <property type="entry name" value="2-Hacid_dh_C"/>
    <property type="match status" value="1"/>
</dbReference>
<dbReference type="InterPro" id="IPR029752">
    <property type="entry name" value="D-isomer_DH_CS1"/>
</dbReference>
<evidence type="ECO:0000256" key="4">
    <source>
        <dbReference type="RuleBase" id="RU003719"/>
    </source>
</evidence>
<accession>A0A2N5PNE8</accession>
<dbReference type="InterPro" id="IPR036291">
    <property type="entry name" value="NAD(P)-bd_dom_sf"/>
</dbReference>
<name>A0A2N5PNE8_MEDGN</name>
<dbReference type="Pfam" id="PF00389">
    <property type="entry name" value="2-Hacid_dh"/>
    <property type="match status" value="1"/>
</dbReference>
<reference evidence="7 8" key="1">
    <citation type="journal article" date="2017" name="Genome Med.">
        <title>A novel Ruminococcus gnavus clade enriched in inflammatory bowel disease patients.</title>
        <authorList>
            <person name="Hall A.B."/>
            <person name="Yassour M."/>
            <person name="Sauk J."/>
            <person name="Garner A."/>
            <person name="Jiang X."/>
            <person name="Arthur T."/>
            <person name="Lagoudas G.K."/>
            <person name="Vatanen T."/>
            <person name="Fornelos N."/>
            <person name="Wilson R."/>
            <person name="Bertha M."/>
            <person name="Cohen M."/>
            <person name="Garber J."/>
            <person name="Khalili H."/>
            <person name="Gevers D."/>
            <person name="Ananthakrishnan A.N."/>
            <person name="Kugathasan S."/>
            <person name="Lander E.S."/>
            <person name="Blainey P."/>
            <person name="Vlamakis H."/>
            <person name="Xavier R.J."/>
            <person name="Huttenhower C."/>
        </authorList>
    </citation>
    <scope>NUCLEOTIDE SEQUENCE [LARGE SCALE GENOMIC DNA]</scope>
    <source>
        <strain evidence="7 8">RJX1125</strain>
    </source>
</reference>
<dbReference type="Gene3D" id="3.40.50.720">
    <property type="entry name" value="NAD(P)-binding Rossmann-like Domain"/>
    <property type="match status" value="2"/>
</dbReference>
<dbReference type="InterPro" id="IPR006140">
    <property type="entry name" value="D-isomer_DH_NAD-bd"/>
</dbReference>
<proteinExistence type="inferred from homology"/>
<dbReference type="InterPro" id="IPR058205">
    <property type="entry name" value="D-LDH-like"/>
</dbReference>
<dbReference type="GO" id="GO:0008720">
    <property type="term" value="F:D-lactate dehydrogenase (NAD+) activity"/>
    <property type="evidence" value="ECO:0007669"/>
    <property type="project" value="TreeGrafter"/>
</dbReference>
<keyword evidence="3" id="KW-0520">NAD</keyword>
<keyword evidence="2 4" id="KW-0560">Oxidoreductase</keyword>
<evidence type="ECO:0000259" key="5">
    <source>
        <dbReference type="Pfam" id="PF00389"/>
    </source>
</evidence>
<dbReference type="Proteomes" id="UP000235093">
    <property type="component" value="Unassembled WGS sequence"/>
</dbReference>
<organism evidence="7 8">
    <name type="scientific">Mediterraneibacter gnavus</name>
    <name type="common">Ruminococcus gnavus</name>
    <dbReference type="NCBI Taxonomy" id="33038"/>
    <lineage>
        <taxon>Bacteria</taxon>
        <taxon>Bacillati</taxon>
        <taxon>Bacillota</taxon>
        <taxon>Clostridia</taxon>
        <taxon>Lachnospirales</taxon>
        <taxon>Lachnospiraceae</taxon>
        <taxon>Mediterraneibacter</taxon>
    </lineage>
</organism>
<feature type="domain" description="D-isomer specific 2-hydroxyacid dehydrogenase NAD-binding" evidence="6">
    <location>
        <begin position="110"/>
        <end position="296"/>
    </location>
</feature>
<dbReference type="EMBL" id="NIHT01000005">
    <property type="protein sequence ID" value="PLT76625.1"/>
    <property type="molecule type" value="Genomic_DNA"/>
</dbReference>
<dbReference type="AlphaFoldDB" id="A0A2N5PNE8"/>
<dbReference type="PROSITE" id="PS00065">
    <property type="entry name" value="D_2_HYDROXYACID_DH_1"/>
    <property type="match status" value="1"/>
</dbReference>
<evidence type="ECO:0000256" key="2">
    <source>
        <dbReference type="ARBA" id="ARBA00023002"/>
    </source>
</evidence>
<dbReference type="RefSeq" id="WP_101883804.1">
    <property type="nucleotide sequence ID" value="NZ_CAXUHP010000010.1"/>
</dbReference>
<dbReference type="PANTHER" id="PTHR43026">
    <property type="entry name" value="2-HYDROXYACID DEHYDROGENASE HOMOLOG 1-RELATED"/>
    <property type="match status" value="1"/>
</dbReference>
<dbReference type="CDD" id="cd12185">
    <property type="entry name" value="HGDH_LDH_like"/>
    <property type="match status" value="1"/>
</dbReference>
<dbReference type="PROSITE" id="PS00671">
    <property type="entry name" value="D_2_HYDROXYACID_DH_3"/>
    <property type="match status" value="1"/>
</dbReference>
<feature type="domain" description="D-isomer specific 2-hydroxyacid dehydrogenase catalytic" evidence="5">
    <location>
        <begin position="15"/>
        <end position="326"/>
    </location>
</feature>
<dbReference type="SUPFAM" id="SSF52283">
    <property type="entry name" value="Formate/glycerate dehydrogenase catalytic domain-like"/>
    <property type="match status" value="1"/>
</dbReference>
<evidence type="ECO:0000256" key="1">
    <source>
        <dbReference type="ARBA" id="ARBA00005854"/>
    </source>
</evidence>
<dbReference type="InterPro" id="IPR029753">
    <property type="entry name" value="D-isomer_DH_CS"/>
</dbReference>
<dbReference type="InterPro" id="IPR006139">
    <property type="entry name" value="D-isomer_2_OHA_DH_cat_dom"/>
</dbReference>
<evidence type="ECO:0000259" key="6">
    <source>
        <dbReference type="Pfam" id="PF02826"/>
    </source>
</evidence>
<sequence>MKLFVYSYRKFDEDEYFQKFSREYGVELGICYQGPSMENAHLAEGYDYISILTSKIDAALVRKFRELGVKMISTRTIGYDHIDLEAAKECGMKVSNVTYSPECVADYTMLLILMSIRNMKRICQRAEINDFSLPGIQGKELHNFTVGVIGTGKIGQAVIRDLSGFGCKIYAYDVYQAEKVKKYAEYVDNIHEIYQKCDLITLHMPLFESNFHMIDESALSQMKDGVVLINTARGGLIDTKALIKGLESGKVGAAGLDVIEDEFGLYYKDLKAQCLRKHDLSILRAFPNVVVTPHMAFYTDQAVSDMVKHSILSCCLNEQGEENPWEIKGEAGGHTIVNALDCRQRE</sequence>
<dbReference type="PANTHER" id="PTHR43026:SF1">
    <property type="entry name" value="2-HYDROXYACID DEHYDROGENASE HOMOLOG 1-RELATED"/>
    <property type="match status" value="1"/>
</dbReference>
<comment type="similarity">
    <text evidence="1 4">Belongs to the D-isomer specific 2-hydroxyacid dehydrogenase family.</text>
</comment>
<evidence type="ECO:0000313" key="8">
    <source>
        <dbReference type="Proteomes" id="UP000235093"/>
    </source>
</evidence>
<evidence type="ECO:0000313" key="7">
    <source>
        <dbReference type="EMBL" id="PLT76625.1"/>
    </source>
</evidence>
<comment type="caution">
    <text evidence="7">The sequence shown here is derived from an EMBL/GenBank/DDBJ whole genome shotgun (WGS) entry which is preliminary data.</text>
</comment>
<gene>
    <name evidence="7" type="ORF">CDL23_04345</name>
</gene>